<gene>
    <name evidence="1" type="ORF">BSZ32_07030</name>
</gene>
<dbReference type="Proteomes" id="UP000239907">
    <property type="component" value="Unassembled WGS sequence"/>
</dbReference>
<dbReference type="RefSeq" id="WP_105042787.1">
    <property type="nucleotide sequence ID" value="NZ_MQWA01000001.1"/>
</dbReference>
<dbReference type="AlphaFoldDB" id="A0A2S7TZW9"/>
<dbReference type="EMBL" id="MQWA01000001">
    <property type="protein sequence ID" value="PQJ28285.1"/>
    <property type="molecule type" value="Genomic_DNA"/>
</dbReference>
<name>A0A2S7TZW9_9BACT</name>
<accession>A0A2S7TZW9</accession>
<protein>
    <submittedName>
        <fullName evidence="1">Uncharacterized protein</fullName>
    </submittedName>
</protein>
<keyword evidence="2" id="KW-1185">Reference proteome</keyword>
<organism evidence="1 2">
    <name type="scientific">Rubritalea profundi</name>
    <dbReference type="NCBI Taxonomy" id="1658618"/>
    <lineage>
        <taxon>Bacteria</taxon>
        <taxon>Pseudomonadati</taxon>
        <taxon>Verrucomicrobiota</taxon>
        <taxon>Verrucomicrobiia</taxon>
        <taxon>Verrucomicrobiales</taxon>
        <taxon>Rubritaleaceae</taxon>
        <taxon>Rubritalea</taxon>
    </lineage>
</organism>
<evidence type="ECO:0000313" key="1">
    <source>
        <dbReference type="EMBL" id="PQJ28285.1"/>
    </source>
</evidence>
<reference evidence="1 2" key="1">
    <citation type="submission" date="2016-12" db="EMBL/GenBank/DDBJ databases">
        <title>Study of bacterial adaptation to deep sea.</title>
        <authorList>
            <person name="Song J."/>
            <person name="Yoshizawa S."/>
            <person name="Kogure K."/>
        </authorList>
    </citation>
    <scope>NUCLEOTIDE SEQUENCE [LARGE SCALE GENOMIC DNA]</scope>
    <source>
        <strain evidence="1 2">SAORIC-165</strain>
    </source>
</reference>
<evidence type="ECO:0000313" key="2">
    <source>
        <dbReference type="Proteomes" id="UP000239907"/>
    </source>
</evidence>
<dbReference type="PROSITE" id="PS51318">
    <property type="entry name" value="TAT"/>
    <property type="match status" value="1"/>
</dbReference>
<proteinExistence type="predicted"/>
<comment type="caution">
    <text evidence="1">The sequence shown here is derived from an EMBL/GenBank/DDBJ whole genome shotgun (WGS) entry which is preliminary data.</text>
</comment>
<dbReference type="OrthoDB" id="1676875at2"/>
<dbReference type="InterPro" id="IPR006311">
    <property type="entry name" value="TAT_signal"/>
</dbReference>
<sequence length="333" mass="36114">MTPENPNKLDQSTPTNNAPIARREFLGKSIGAAILGGAVIGAAEQASAEDAAKAGKFSTPDWKTLKPGEKDTDLYTEETGFDPDNSDLTWWSGRNVSGVTIGLVQFRANLPMMPGNMGNATTFDFPMLYREMNSDNVLDVMATTPVKNFTDGVVEAAKWLELQGVSAIMGNCGFFGHYQKAVQDQIDTPFFSSSLMMLPMIVRSMPRNKKVGVLTANGPLLSSGPAMENCGLSAEDKATRVVIEGCGDDLEFAAAMACTGKYNAARFEADVLAGIKRLLKRDKDIAVILLECTELSPHAVAVQKLTKMPVWDYTSLTEFIYHGCVRRPFVGHI</sequence>